<dbReference type="GO" id="GO:0005123">
    <property type="term" value="F:death receptor binding"/>
    <property type="evidence" value="ECO:0007669"/>
    <property type="project" value="TreeGrafter"/>
</dbReference>
<dbReference type="PANTHER" id="PTHR15077:SF10">
    <property type="entry name" value="FAS-ASSOCIATED DEATH DOMAIN PROTEIN"/>
    <property type="match status" value="1"/>
</dbReference>
<dbReference type="SMART" id="SM00005">
    <property type="entry name" value="DEATH"/>
    <property type="match status" value="1"/>
</dbReference>
<dbReference type="RefSeq" id="XP_008058248.1">
    <property type="nucleotide sequence ID" value="XM_008060057.1"/>
</dbReference>
<dbReference type="AlphaFoldDB" id="A0A1U7TPD2"/>
<organism evidence="3 4">
    <name type="scientific">Carlito syrichta</name>
    <name type="common">Philippine tarsier</name>
    <name type="synonym">Tarsius syrichta</name>
    <dbReference type="NCBI Taxonomy" id="1868482"/>
    <lineage>
        <taxon>Eukaryota</taxon>
        <taxon>Metazoa</taxon>
        <taxon>Chordata</taxon>
        <taxon>Craniata</taxon>
        <taxon>Vertebrata</taxon>
        <taxon>Euteleostomi</taxon>
        <taxon>Mammalia</taxon>
        <taxon>Eutheria</taxon>
        <taxon>Euarchontoglires</taxon>
        <taxon>Primates</taxon>
        <taxon>Haplorrhini</taxon>
        <taxon>Tarsiiformes</taxon>
        <taxon>Tarsiidae</taxon>
        <taxon>Carlito</taxon>
    </lineage>
</organism>
<dbReference type="InterPro" id="IPR016729">
    <property type="entry name" value="FADD"/>
</dbReference>
<evidence type="ECO:0000259" key="2">
    <source>
        <dbReference type="PROSITE" id="PS50017"/>
    </source>
</evidence>
<dbReference type="GO" id="GO:0045089">
    <property type="term" value="P:positive regulation of innate immune response"/>
    <property type="evidence" value="ECO:0007669"/>
    <property type="project" value="TreeGrafter"/>
</dbReference>
<dbReference type="InterPro" id="IPR000488">
    <property type="entry name" value="Death_dom"/>
</dbReference>
<dbReference type="GO" id="GO:0097191">
    <property type="term" value="P:extrinsic apoptotic signaling pathway"/>
    <property type="evidence" value="ECO:0007669"/>
    <property type="project" value="TreeGrafter"/>
</dbReference>
<feature type="domain" description="Death" evidence="2">
    <location>
        <begin position="50"/>
        <end position="134"/>
    </location>
</feature>
<protein>
    <submittedName>
        <fullName evidence="4">FAS-associated death domain protein</fullName>
    </submittedName>
</protein>
<accession>A0A1U7TPD2</accession>
<dbReference type="GO" id="GO:0031265">
    <property type="term" value="C:CD95 death-inducing signaling complex"/>
    <property type="evidence" value="ECO:0007669"/>
    <property type="project" value="TreeGrafter"/>
</dbReference>
<feature type="region of interest" description="Disordered" evidence="1">
    <location>
        <begin position="139"/>
        <end position="161"/>
    </location>
</feature>
<dbReference type="CDD" id="cd08306">
    <property type="entry name" value="Death_FADD"/>
    <property type="match status" value="1"/>
</dbReference>
<dbReference type="SMR" id="A0A1U7TPD2"/>
<reference evidence="4" key="1">
    <citation type="submission" date="2025-08" db="UniProtKB">
        <authorList>
            <consortium name="RefSeq"/>
        </authorList>
    </citation>
    <scope>IDENTIFICATION</scope>
</reference>
<keyword evidence="3" id="KW-1185">Reference proteome</keyword>
<dbReference type="OrthoDB" id="100767at2759"/>
<evidence type="ECO:0000313" key="4">
    <source>
        <dbReference type="RefSeq" id="XP_008058248.1"/>
    </source>
</evidence>
<dbReference type="Proteomes" id="UP000189704">
    <property type="component" value="Unplaced"/>
</dbReference>
<dbReference type="CTD" id="8772"/>
<dbReference type="PROSITE" id="PS50017">
    <property type="entry name" value="DEATH_DOMAIN"/>
    <property type="match status" value="1"/>
</dbReference>
<name>A0A1U7TPD2_CARSF</name>
<dbReference type="GeneID" id="103262441"/>
<proteinExistence type="predicted"/>
<sequence>MTPVTADVSSSSKHHCWPVRFLEEPQQRREVLPLARRQVASLITPPPAKLQAAFDVICDNVGRDWRRLARQLRVSDAKIDAIEDRHPRNLTERVRESLRTWKDTEKEQATVAHLVEALRACRMNLVADLVEEDQQTRALHSRAGAASPMSMDSDVSAVEAS</sequence>
<dbReference type="KEGG" id="csyr:103262441"/>
<gene>
    <name evidence="4" type="primary">FADD</name>
</gene>
<dbReference type="GO" id="GO:0089720">
    <property type="term" value="F:caspase binding"/>
    <property type="evidence" value="ECO:0007669"/>
    <property type="project" value="TreeGrafter"/>
</dbReference>
<dbReference type="SUPFAM" id="SSF47986">
    <property type="entry name" value="DEATH domain"/>
    <property type="match status" value="1"/>
</dbReference>
<dbReference type="Pfam" id="PF00531">
    <property type="entry name" value="Death"/>
    <property type="match status" value="1"/>
</dbReference>
<evidence type="ECO:0000313" key="3">
    <source>
        <dbReference type="Proteomes" id="UP000189704"/>
    </source>
</evidence>
<dbReference type="InterPro" id="IPR011029">
    <property type="entry name" value="DEATH-like_dom_sf"/>
</dbReference>
<dbReference type="PANTHER" id="PTHR15077">
    <property type="entry name" value="FAS-ASSOCIATING DEATH DOMAIN-CONTAINING PROTEIN FADD"/>
    <property type="match status" value="1"/>
</dbReference>
<dbReference type="FunFam" id="1.10.533.10:FF:000059">
    <property type="entry name" value="Fas-associated via death domain"/>
    <property type="match status" value="1"/>
</dbReference>
<evidence type="ECO:0000256" key="1">
    <source>
        <dbReference type="SAM" id="MobiDB-lite"/>
    </source>
</evidence>
<dbReference type="Gene3D" id="1.10.533.10">
    <property type="entry name" value="Death Domain, Fas"/>
    <property type="match status" value="1"/>
</dbReference>